<feature type="region of interest" description="Disordered" evidence="1">
    <location>
        <begin position="47"/>
        <end position="98"/>
    </location>
</feature>
<comment type="caution">
    <text evidence="2">The sequence shown here is derived from an EMBL/GenBank/DDBJ whole genome shotgun (WGS) entry which is preliminary data.</text>
</comment>
<accession>A0AAE0DSG0</accession>
<proteinExistence type="predicted"/>
<organism evidence="2 3">
    <name type="scientific">Dipteronia sinensis</name>
    <dbReference type="NCBI Taxonomy" id="43782"/>
    <lineage>
        <taxon>Eukaryota</taxon>
        <taxon>Viridiplantae</taxon>
        <taxon>Streptophyta</taxon>
        <taxon>Embryophyta</taxon>
        <taxon>Tracheophyta</taxon>
        <taxon>Spermatophyta</taxon>
        <taxon>Magnoliopsida</taxon>
        <taxon>eudicotyledons</taxon>
        <taxon>Gunneridae</taxon>
        <taxon>Pentapetalae</taxon>
        <taxon>rosids</taxon>
        <taxon>malvids</taxon>
        <taxon>Sapindales</taxon>
        <taxon>Sapindaceae</taxon>
        <taxon>Hippocastanoideae</taxon>
        <taxon>Acereae</taxon>
        <taxon>Dipteronia</taxon>
    </lineage>
</organism>
<sequence length="131" mass="14623">MASSGWKMPRRAVELLDCKDKSIRLSEKVSVEKLLLKVGHNVAESQTRIAEMHRGRPRANKTDCNCDANTTPKQKRSRSDTATKASSGQKMPRQAATCSDFKEKSICLSEKAFVVENKRDAVVEEEIAARD</sequence>
<name>A0AAE0DSG0_9ROSI</name>
<evidence type="ECO:0000256" key="1">
    <source>
        <dbReference type="SAM" id="MobiDB-lite"/>
    </source>
</evidence>
<protein>
    <submittedName>
        <fullName evidence="2">Uncharacterized protein</fullName>
    </submittedName>
</protein>
<evidence type="ECO:0000313" key="2">
    <source>
        <dbReference type="EMBL" id="KAK3183170.1"/>
    </source>
</evidence>
<evidence type="ECO:0000313" key="3">
    <source>
        <dbReference type="Proteomes" id="UP001281410"/>
    </source>
</evidence>
<dbReference type="AlphaFoldDB" id="A0AAE0DSG0"/>
<gene>
    <name evidence="2" type="ORF">Dsin_030456</name>
</gene>
<dbReference type="EMBL" id="JANJYJ010000010">
    <property type="protein sequence ID" value="KAK3183170.1"/>
    <property type="molecule type" value="Genomic_DNA"/>
</dbReference>
<keyword evidence="3" id="KW-1185">Reference proteome</keyword>
<dbReference type="Proteomes" id="UP001281410">
    <property type="component" value="Unassembled WGS sequence"/>
</dbReference>
<reference evidence="2" key="1">
    <citation type="journal article" date="2023" name="Plant J.">
        <title>Genome sequences and population genomics provide insights into the demographic history, inbreeding, and mutation load of two 'living fossil' tree species of Dipteronia.</title>
        <authorList>
            <person name="Feng Y."/>
            <person name="Comes H.P."/>
            <person name="Chen J."/>
            <person name="Zhu S."/>
            <person name="Lu R."/>
            <person name="Zhang X."/>
            <person name="Li P."/>
            <person name="Qiu J."/>
            <person name="Olsen K.M."/>
            <person name="Qiu Y."/>
        </authorList>
    </citation>
    <scope>NUCLEOTIDE SEQUENCE</scope>
    <source>
        <strain evidence="2">NBL</strain>
    </source>
</reference>
<feature type="compositionally biased region" description="Polar residues" evidence="1">
    <location>
        <begin position="80"/>
        <end position="89"/>
    </location>
</feature>